<dbReference type="AlphaFoldDB" id="A0A5B8MM54"/>
<dbReference type="PANTHER" id="PTHR43446">
    <property type="entry name" value="MEMBRANE PROTEIN-RELATED"/>
    <property type="match status" value="1"/>
</dbReference>
<name>A0A5B8MM54_9CHLO</name>
<accession>A0A5B8MM54</accession>
<dbReference type="Gene3D" id="3.30.479.30">
    <property type="entry name" value="Band 7 domain"/>
    <property type="match status" value="1"/>
</dbReference>
<dbReference type="InterPro" id="IPR036013">
    <property type="entry name" value="Band_7/SPFH_dom_sf"/>
</dbReference>
<dbReference type="OrthoDB" id="2105077at2759"/>
<sequence>MNTPNPVIYGSEAMSSKTLLADDPPEKAASLCCPTALSCFLSCFCPWVWLGACKVVNEKEAALVLTWGKFTTVKKKPGLFCFNPCGVEFQVVSVKQRTTDLPGVKLLDLKGNPVVVSGVVFWQIQGVKAASLDVENVYQYVHTTALATLKQVVSKYPYEDDDGGHSLKTEAATLSAELSETLQQRLAHAGVKVIAFNMTDLSYAPEIAQAMLVRQQAEAMVKARKLIVKGAVDISEGAIQQLESKGVTMSESEKTKIVTNLLTVICGESGAQPTVALQ</sequence>
<proteinExistence type="predicted"/>
<organism evidence="2 3">
    <name type="scientific">Chloropicon primus</name>
    <dbReference type="NCBI Taxonomy" id="1764295"/>
    <lineage>
        <taxon>Eukaryota</taxon>
        <taxon>Viridiplantae</taxon>
        <taxon>Chlorophyta</taxon>
        <taxon>Chloropicophyceae</taxon>
        <taxon>Chloropicales</taxon>
        <taxon>Chloropicaceae</taxon>
        <taxon>Chloropicon</taxon>
    </lineage>
</organism>
<evidence type="ECO:0000259" key="1">
    <source>
        <dbReference type="SMART" id="SM00244"/>
    </source>
</evidence>
<keyword evidence="3" id="KW-1185">Reference proteome</keyword>
<dbReference type="STRING" id="1764295.A0A5B8MM54"/>
<dbReference type="SMART" id="SM00244">
    <property type="entry name" value="PHB"/>
    <property type="match status" value="1"/>
</dbReference>
<reference evidence="2 3" key="1">
    <citation type="submission" date="2018-07" db="EMBL/GenBank/DDBJ databases">
        <title>The complete nuclear genome of the prasinophyte Chloropicon primus (CCMP1205).</title>
        <authorList>
            <person name="Pombert J.-F."/>
            <person name="Otis C."/>
            <person name="Turmel M."/>
            <person name="Lemieux C."/>
        </authorList>
    </citation>
    <scope>NUCLEOTIDE SEQUENCE [LARGE SCALE GENOMIC DNA]</scope>
    <source>
        <strain evidence="2 3">CCMP1205</strain>
    </source>
</reference>
<gene>
    <name evidence="2" type="ORF">A3770_04p28980</name>
</gene>
<dbReference type="InterPro" id="IPR001107">
    <property type="entry name" value="Band_7"/>
</dbReference>
<dbReference type="CDD" id="cd03402">
    <property type="entry name" value="SPFH_like_u2"/>
    <property type="match status" value="1"/>
</dbReference>
<evidence type="ECO:0000313" key="3">
    <source>
        <dbReference type="Proteomes" id="UP000316726"/>
    </source>
</evidence>
<dbReference type="PANTHER" id="PTHR43446:SF1">
    <property type="entry name" value="BAND 7 DOMAIN-CONTAINING PROTEIN"/>
    <property type="match status" value="1"/>
</dbReference>
<dbReference type="Pfam" id="PF01145">
    <property type="entry name" value="Band_7"/>
    <property type="match status" value="1"/>
</dbReference>
<dbReference type="Proteomes" id="UP000316726">
    <property type="component" value="Chromosome 4"/>
</dbReference>
<evidence type="ECO:0000313" key="2">
    <source>
        <dbReference type="EMBL" id="QDZ20380.1"/>
    </source>
</evidence>
<protein>
    <recommendedName>
        <fullName evidence="1">Band 7 domain-containing protein</fullName>
    </recommendedName>
</protein>
<dbReference type="SUPFAM" id="SSF117892">
    <property type="entry name" value="Band 7/SPFH domain"/>
    <property type="match status" value="1"/>
</dbReference>
<feature type="domain" description="Band 7" evidence="1">
    <location>
        <begin position="51"/>
        <end position="215"/>
    </location>
</feature>
<dbReference type="EMBL" id="CP031037">
    <property type="protein sequence ID" value="QDZ20380.1"/>
    <property type="molecule type" value="Genomic_DNA"/>
</dbReference>